<accession>V2ZBR1</accession>
<dbReference type="OrthoDB" id="357461at2"/>
<comment type="caution">
    <text evidence="1">The sequence shown here is derived from an EMBL/GenBank/DDBJ whole genome shotgun (WGS) entry which is preliminary data.</text>
</comment>
<evidence type="ECO:0000313" key="1">
    <source>
        <dbReference type="EMBL" id="ESL04370.1"/>
    </source>
</evidence>
<protein>
    <submittedName>
        <fullName evidence="1">Uncharacterized protein</fullName>
    </submittedName>
</protein>
<gene>
    <name evidence="1" type="ORF">GCWU0000282_000720</name>
</gene>
<dbReference type="STRING" id="592026.GCWU0000282_000720"/>
<dbReference type="EMBL" id="ACIL03000005">
    <property type="protein sequence ID" value="ESL04370.1"/>
    <property type="molecule type" value="Genomic_DNA"/>
</dbReference>
<keyword evidence="2" id="KW-1185">Reference proteome</keyword>
<sequence length="325" mass="36684">MEKLKLSLLQKWDISDQYTFVHSTGILNDGRALIFTREAEVSDKYCVIMFSPSEVKKIAVCDCSDSGRNYPVFFMCGEGFGIIKDGKQIEYYRGDFSVPEIIPIKNGSLISGKVIPEKAQQRCFQVISDSSLIPVCFENKIYYGLARCFGLLDIDFEVKSAKWKSFLEIDKKAFVNYDDSNDEMPKIDSLKIFDNEIYAFTSGESTTSVNKWGLDYYALAKISDKGKVTEKLIESDNLKSSGKKGGVNGTFTNSEYVIMTPLFKNDDWNGKQKVFSLSTGEYFDIGFPKGMAKHTLHNISENLCLTSLYNRGLREIAVCKIETVN</sequence>
<reference evidence="1 2" key="1">
    <citation type="submission" date="2013-06" db="EMBL/GenBank/DDBJ databases">
        <authorList>
            <person name="Weinstock G."/>
            <person name="Sodergren E."/>
            <person name="Clifton S."/>
            <person name="Fulton L."/>
            <person name="Fulton B."/>
            <person name="Courtney L."/>
            <person name="Fronick C."/>
            <person name="Harrison M."/>
            <person name="Strong C."/>
            <person name="Farmer C."/>
            <person name="Delahaunty K."/>
            <person name="Markovic C."/>
            <person name="Hall O."/>
            <person name="Minx P."/>
            <person name="Tomlinson C."/>
            <person name="Mitreva M."/>
            <person name="Nelson J."/>
            <person name="Hou S."/>
            <person name="Wollam A."/>
            <person name="Pepin K.H."/>
            <person name="Johnson M."/>
            <person name="Bhonagiri V."/>
            <person name="Nash W.E."/>
            <person name="Warren W."/>
            <person name="Chinwalla A."/>
            <person name="Mardis E.R."/>
            <person name="Wilson R.K."/>
        </authorList>
    </citation>
    <scope>NUCLEOTIDE SEQUENCE [LARGE SCALE GENOMIC DNA]</scope>
    <source>
        <strain evidence="1 2">ATCC 51271</strain>
    </source>
</reference>
<name>V2ZBR1_9FIRM</name>
<evidence type="ECO:0000313" key="2">
    <source>
        <dbReference type="Proteomes" id="UP000018227"/>
    </source>
</evidence>
<dbReference type="RefSeq" id="WP_023353610.1">
    <property type="nucleotide sequence ID" value="NZ_KI535366.1"/>
</dbReference>
<dbReference type="HOGENOM" id="CLU_071247_0_0_9"/>
<dbReference type="eggNOG" id="ENOG502ZAIH">
    <property type="taxonomic scope" value="Bacteria"/>
</dbReference>
<dbReference type="Proteomes" id="UP000018227">
    <property type="component" value="Unassembled WGS sequence"/>
</dbReference>
<dbReference type="AlphaFoldDB" id="V2ZBR1"/>
<proteinExistence type="predicted"/>
<organism evidence="1 2">
    <name type="scientific">Catonella morbi ATCC 51271</name>
    <dbReference type="NCBI Taxonomy" id="592026"/>
    <lineage>
        <taxon>Bacteria</taxon>
        <taxon>Bacillati</taxon>
        <taxon>Bacillota</taxon>
        <taxon>Clostridia</taxon>
        <taxon>Lachnospirales</taxon>
        <taxon>Lachnospiraceae</taxon>
        <taxon>Catonella</taxon>
    </lineage>
</organism>